<dbReference type="EMBL" id="LKMD01000108">
    <property type="protein sequence ID" value="PIA88532.1"/>
    <property type="molecule type" value="Genomic_DNA"/>
</dbReference>
<evidence type="ECO:0000256" key="2">
    <source>
        <dbReference type="ARBA" id="ARBA00011245"/>
    </source>
</evidence>
<dbReference type="AlphaFoldDB" id="A0A2G5H8H1"/>
<dbReference type="PANTHER" id="PTHR45348">
    <property type="entry name" value="HYPOTHETICAL OXIDOREDUCTASE (EUROFUNG)"/>
    <property type="match status" value="1"/>
</dbReference>
<reference evidence="5 7" key="1">
    <citation type="submission" date="2015-10" db="EMBL/GenBank/DDBJ databases">
        <title>The cercosporin biosynthetic gene cluster was horizontally transferred to several fungal lineages and shown to be expanded in Cercospora beticola based on microsynteny with recipient genomes.</title>
        <authorList>
            <person name="De Jonge R."/>
            <person name="Ebert M.K."/>
            <person name="Suttle J.C."/>
            <person name="Jurick Ii W.M."/>
            <person name="Secor G.A."/>
            <person name="Thomma B.P."/>
            <person name="Van De Peer Y."/>
            <person name="Bolton M.D."/>
        </authorList>
    </citation>
    <scope>NUCLEOTIDE SEQUENCE [LARGE SCALE GENOMIC DNA]</scope>
    <source>
        <strain evidence="5 7">09-40</strain>
    </source>
</reference>
<protein>
    <recommendedName>
        <fullName evidence="4">Enoyl reductase (ER) domain-containing protein</fullName>
    </recommendedName>
</protein>
<evidence type="ECO:0000313" key="8">
    <source>
        <dbReference type="Proteomes" id="UP001302367"/>
    </source>
</evidence>
<evidence type="ECO:0000256" key="3">
    <source>
        <dbReference type="ARBA" id="ARBA00023002"/>
    </source>
</evidence>
<evidence type="ECO:0000313" key="5">
    <source>
        <dbReference type="EMBL" id="PIA88532.1"/>
    </source>
</evidence>
<dbReference type="SMART" id="SM00829">
    <property type="entry name" value="PKS_ER"/>
    <property type="match status" value="1"/>
</dbReference>
<gene>
    <name evidence="5" type="ORF">CB0940_07035</name>
    <name evidence="6" type="ORF">RHO25_007595</name>
</gene>
<dbReference type="InterPro" id="IPR011032">
    <property type="entry name" value="GroES-like_sf"/>
</dbReference>
<dbReference type="SUPFAM" id="SSF51735">
    <property type="entry name" value="NAD(P)-binding Rossmann-fold domains"/>
    <property type="match status" value="1"/>
</dbReference>
<accession>A0A2G5H8H1</accession>
<dbReference type="Proteomes" id="UP000230605">
    <property type="component" value="Chromosome 5"/>
</dbReference>
<evidence type="ECO:0000313" key="6">
    <source>
        <dbReference type="EMBL" id="WPB02959.1"/>
    </source>
</evidence>
<keyword evidence="8" id="KW-1185">Reference proteome</keyword>
<dbReference type="Pfam" id="PF08240">
    <property type="entry name" value="ADH_N"/>
    <property type="match status" value="1"/>
</dbReference>
<dbReference type="OrthoDB" id="9992527at2759"/>
<dbReference type="InterPro" id="IPR013154">
    <property type="entry name" value="ADH-like_N"/>
</dbReference>
<dbReference type="Proteomes" id="UP001302367">
    <property type="component" value="Chromosome 5"/>
</dbReference>
<dbReference type="GO" id="GO:0016651">
    <property type="term" value="F:oxidoreductase activity, acting on NAD(P)H"/>
    <property type="evidence" value="ECO:0007669"/>
    <property type="project" value="InterPro"/>
</dbReference>
<reference evidence="6 8" key="2">
    <citation type="submission" date="2023-09" db="EMBL/GenBank/DDBJ databases">
        <title>Complete-Gapless Cercospora beticola genome.</title>
        <authorList>
            <person name="Wyatt N.A."/>
            <person name="Spanner R.E."/>
            <person name="Bolton M.D."/>
        </authorList>
    </citation>
    <scope>NUCLEOTIDE SEQUENCE [LARGE SCALE GENOMIC DNA]</scope>
    <source>
        <strain evidence="6">Cb09-40</strain>
    </source>
</reference>
<dbReference type="Gene3D" id="3.90.180.10">
    <property type="entry name" value="Medium-chain alcohol dehydrogenases, catalytic domain"/>
    <property type="match status" value="1"/>
</dbReference>
<name>A0A2G5H8H1_CERBT</name>
<evidence type="ECO:0000259" key="4">
    <source>
        <dbReference type="SMART" id="SM00829"/>
    </source>
</evidence>
<dbReference type="CDD" id="cd08249">
    <property type="entry name" value="enoyl_reductase_like"/>
    <property type="match status" value="1"/>
</dbReference>
<dbReference type="Pfam" id="PF00107">
    <property type="entry name" value="ADH_zinc_N"/>
    <property type="match status" value="1"/>
</dbReference>
<dbReference type="InterPro" id="IPR020843">
    <property type="entry name" value="ER"/>
</dbReference>
<evidence type="ECO:0000256" key="1">
    <source>
        <dbReference type="ARBA" id="ARBA00008072"/>
    </source>
</evidence>
<feature type="domain" description="Enoyl reductase (ER)" evidence="4">
    <location>
        <begin position="14"/>
        <end position="344"/>
    </location>
</feature>
<proteinExistence type="inferred from homology"/>
<sequence length="348" mass="37093">MSKQQKAVLVKEIGKPVVLGEKDVPIPAHDEVLVRVTTTMLLPHDAYGRDWGLFIENKLPAVLGSNITGIIEQVGSGVTEFRKGDEVFGLANPADLTNVQAGLQTYSTLPSRAIAKIPEGFTAEQVVTLPVNLVTSFQALFTNNSGFGFKLGAQDGNKAADQTLVIIGAGAVVGKFAIQLAKFAGIGTIIAIAGLDGEKELRKMGATHVVDRSLPQEAIVEQVHSITGKDDVTNIYDCRSMSFELAADLLAEGKKTRLVTVHPDNENPGVVASKRPDAEMNFIEGSSENLGDLESVFWRDVGGWLKDGWILPAKLRVVEGLEKVDEINAALDGYAAGKGGPQLVVKLA</sequence>
<dbReference type="Gene3D" id="3.40.50.720">
    <property type="entry name" value="NAD(P)-binding Rossmann-like Domain"/>
    <property type="match status" value="1"/>
</dbReference>
<comment type="similarity">
    <text evidence="1">Belongs to the zinc-containing alcohol dehydrogenase family.</text>
</comment>
<dbReference type="InterPro" id="IPR036291">
    <property type="entry name" value="NAD(P)-bd_dom_sf"/>
</dbReference>
<dbReference type="SUPFAM" id="SSF50129">
    <property type="entry name" value="GroES-like"/>
    <property type="match status" value="1"/>
</dbReference>
<dbReference type="PANTHER" id="PTHR45348:SF2">
    <property type="entry name" value="ZINC-TYPE ALCOHOL DEHYDROGENASE-LIKE PROTEIN C2E1P3.01"/>
    <property type="match status" value="1"/>
</dbReference>
<dbReference type="EMBL" id="CP134188">
    <property type="protein sequence ID" value="WPB02959.1"/>
    <property type="molecule type" value="Genomic_DNA"/>
</dbReference>
<comment type="subunit">
    <text evidence="2">Monomer.</text>
</comment>
<organism evidence="5 7">
    <name type="scientific">Cercospora beticola</name>
    <name type="common">Sugarbeet leaf spot fungus</name>
    <dbReference type="NCBI Taxonomy" id="122368"/>
    <lineage>
        <taxon>Eukaryota</taxon>
        <taxon>Fungi</taxon>
        <taxon>Dikarya</taxon>
        <taxon>Ascomycota</taxon>
        <taxon>Pezizomycotina</taxon>
        <taxon>Dothideomycetes</taxon>
        <taxon>Dothideomycetidae</taxon>
        <taxon>Mycosphaerellales</taxon>
        <taxon>Mycosphaerellaceae</taxon>
        <taxon>Cercospora</taxon>
    </lineage>
</organism>
<dbReference type="InterPro" id="IPR047122">
    <property type="entry name" value="Trans-enoyl_RdTase-like"/>
</dbReference>
<keyword evidence="3" id="KW-0560">Oxidoreductase</keyword>
<evidence type="ECO:0000313" key="7">
    <source>
        <dbReference type="Proteomes" id="UP000230605"/>
    </source>
</evidence>
<dbReference type="InterPro" id="IPR013149">
    <property type="entry name" value="ADH-like_C"/>
</dbReference>